<reference evidence="3" key="1">
    <citation type="submission" date="2021-08" db="EMBL/GenBank/DDBJ databases">
        <title>Hoeflea bacterium WL0058 sp. nov., isolated from the sediment.</title>
        <authorList>
            <person name="Wang L."/>
            <person name="Zhang D."/>
        </authorList>
    </citation>
    <scope>NUCLEOTIDE SEQUENCE</scope>
    <source>
        <strain evidence="3">WL0058</strain>
    </source>
</reference>
<comment type="caution">
    <text evidence="3">The sequence shown here is derived from an EMBL/GenBank/DDBJ whole genome shotgun (WGS) entry which is preliminary data.</text>
</comment>
<dbReference type="InterPro" id="IPR005546">
    <property type="entry name" value="Autotransporte_beta"/>
</dbReference>
<proteinExistence type="predicted"/>
<dbReference type="AlphaFoldDB" id="A0AAE3D2V4"/>
<dbReference type="InterPro" id="IPR043990">
    <property type="entry name" value="AC_1"/>
</dbReference>
<protein>
    <submittedName>
        <fullName evidence="3">Autotransporter outer membrane beta-barrel domain-containing protein</fullName>
    </submittedName>
</protein>
<dbReference type="Proteomes" id="UP001196509">
    <property type="component" value="Unassembled WGS sequence"/>
</dbReference>
<dbReference type="PANTHER" id="PTHR35037:SF3">
    <property type="entry name" value="C-TERMINAL REGION OF AIDA-LIKE PROTEIN"/>
    <property type="match status" value="1"/>
</dbReference>
<dbReference type="SUPFAM" id="SSF103515">
    <property type="entry name" value="Autotransporter"/>
    <property type="match status" value="1"/>
</dbReference>
<dbReference type="NCBIfam" id="TIGR01414">
    <property type="entry name" value="autotrans_barl"/>
    <property type="match status" value="1"/>
</dbReference>
<dbReference type="InterPro" id="IPR006315">
    <property type="entry name" value="OM_autotransptr_brl_dom"/>
</dbReference>
<organism evidence="3 4">
    <name type="scientific">Flavimaribacter sediminis</name>
    <dbReference type="NCBI Taxonomy" id="2865987"/>
    <lineage>
        <taxon>Bacteria</taxon>
        <taxon>Pseudomonadati</taxon>
        <taxon>Pseudomonadota</taxon>
        <taxon>Alphaproteobacteria</taxon>
        <taxon>Hyphomicrobiales</taxon>
        <taxon>Rhizobiaceae</taxon>
        <taxon>Flavimaribacter</taxon>
    </lineage>
</organism>
<dbReference type="RefSeq" id="WP_220229916.1">
    <property type="nucleotide sequence ID" value="NZ_JAICBX010000003.1"/>
</dbReference>
<dbReference type="InterPro" id="IPR012332">
    <property type="entry name" value="Autotransporter_pectin_lyase_C"/>
</dbReference>
<dbReference type="InterPro" id="IPR011050">
    <property type="entry name" value="Pectin_lyase_fold/virulence"/>
</dbReference>
<dbReference type="Pfam" id="PF03797">
    <property type="entry name" value="Autotransporter"/>
    <property type="match status" value="1"/>
</dbReference>
<dbReference type="SUPFAM" id="SSF51126">
    <property type="entry name" value="Pectin lyase-like"/>
    <property type="match status" value="1"/>
</dbReference>
<feature type="region of interest" description="Disordered" evidence="1">
    <location>
        <begin position="1"/>
        <end position="25"/>
    </location>
</feature>
<sequence>MLATTALNVRPTAAQTTPPDAPCHQVSDGGATVTCTGDVSDGIILFNGAGPVTTLYVNSVTDDLVASSGISVISFVSEGDVTIISDTTDGPGGPFVISGATSAVMAITAQSTVSGDVTVNHTGDIVMENSGAIYATAADGSVSITHTGDASQSSADGVPLIFATASSDITITTVGDLARIGNGAVNLGGVSSGGSVSLNHTGSIDLIGNGGPSVFAVAANDVDIVIDGDVSMTGDGAPEIVARSTAGDVQITHTGLLTATGFNTTGIMATSEQGDVTVTRTGDLAMTVSGISDSTGFKVGGVWASSVEGDVTISQTGLVSMTGDGLFGLRAETENGSATILLDGDLTMDGLDTTGILAQAGGDGTILVTTYGAVMATGDGSTAISLVNEGSGDVMLQAMGDVSGAVNGVQIVTGTGDAFVEIAGLVTGSGGVAGDLTGVGGDGEASSRVTLMPGYGFDGIVDARNGYDRNRIVLGGDSGEAFFDLAELDDGDDVEEAGEVFFGFDPVLTKEGLSSFILTGVNADPFEEGVVEGGGLFLADGAVVAMDTGGSLSVSAGAVFGGYGVSSLMGDLINMGAVSLSDGSSLFASGMEGANDVLTISGDYYSDGGLLIMDAYLGASGSPADLLVIEGDVTGAGSTAVLVNNAGGPGGYTGPGGGIPLITVAGLTDAEDFYLAAPVTAGAFEYGLGLETDTWYLEAVSLTGIGVTAPYIPYALQNFGREITGSLSERLGGRTGFSPDLPGSFSFTANADLPGSDAPLAPEATEPAARYGAWARVLGAWSDADGSLLGGFGAGSYEETLWALQGGFDAVLVSEADSMLISSAFLHYGGSTTDSTDASSGLTVGSTSATGWGGGLGLTYATANGLYIDTVATYTRYDLDVAANGATGSTNADGVSVSGEAGWRIALSDRFGLTPQAQLVYQNIGIDGFIDSSAVATSFSNTDSLEGRVGLRMDLIGSGSTIPVLVYATADLVHQFLDDPVADINGTPLALGFDNSGYQLGAGLEFGGPATTLSSWINGSYRAPFDSDNGIATWDATAGVKVAF</sequence>
<dbReference type="SMART" id="SM00869">
    <property type="entry name" value="Autotransporter"/>
    <property type="match status" value="1"/>
</dbReference>
<evidence type="ECO:0000313" key="3">
    <source>
        <dbReference type="EMBL" id="MBW8639216.1"/>
    </source>
</evidence>
<dbReference type="EMBL" id="JAICBX010000003">
    <property type="protein sequence ID" value="MBW8639216.1"/>
    <property type="molecule type" value="Genomic_DNA"/>
</dbReference>
<dbReference type="Pfam" id="PF18883">
    <property type="entry name" value="AC_1"/>
    <property type="match status" value="1"/>
</dbReference>
<dbReference type="InterPro" id="IPR036709">
    <property type="entry name" value="Autotransporte_beta_dom_sf"/>
</dbReference>
<gene>
    <name evidence="3" type="ORF">K1W69_18620</name>
</gene>
<keyword evidence="4" id="KW-1185">Reference proteome</keyword>
<evidence type="ECO:0000256" key="1">
    <source>
        <dbReference type="SAM" id="MobiDB-lite"/>
    </source>
</evidence>
<dbReference type="PROSITE" id="PS51208">
    <property type="entry name" value="AUTOTRANSPORTER"/>
    <property type="match status" value="1"/>
</dbReference>
<dbReference type="Gene3D" id="2.160.20.20">
    <property type="match status" value="1"/>
</dbReference>
<feature type="domain" description="Autotransporter" evidence="2">
    <location>
        <begin position="766"/>
        <end position="1044"/>
    </location>
</feature>
<evidence type="ECO:0000313" key="4">
    <source>
        <dbReference type="Proteomes" id="UP001196509"/>
    </source>
</evidence>
<name>A0AAE3D2V4_9HYPH</name>
<evidence type="ECO:0000259" key="2">
    <source>
        <dbReference type="PROSITE" id="PS51208"/>
    </source>
</evidence>
<dbReference type="GO" id="GO:0019867">
    <property type="term" value="C:outer membrane"/>
    <property type="evidence" value="ECO:0007669"/>
    <property type="project" value="InterPro"/>
</dbReference>
<dbReference type="PANTHER" id="PTHR35037">
    <property type="entry name" value="C-TERMINAL REGION OF AIDA-LIKE PROTEIN"/>
    <property type="match status" value="1"/>
</dbReference>
<dbReference type="InterPro" id="IPR051551">
    <property type="entry name" value="Autotransporter_adhesion"/>
</dbReference>
<accession>A0AAE3D2V4</accession>
<dbReference type="Gene3D" id="2.40.128.130">
    <property type="entry name" value="Autotransporter beta-domain"/>
    <property type="match status" value="1"/>
</dbReference>